<dbReference type="EMBL" id="HBKN01012533">
    <property type="protein sequence ID" value="CAE2284467.1"/>
    <property type="molecule type" value="Transcribed_RNA"/>
</dbReference>
<protein>
    <submittedName>
        <fullName evidence="1">Uncharacterized protein</fullName>
    </submittedName>
</protein>
<sequence length="211" mass="23527">MCMPVNKDMCRKRAAEHSLEESCPKKERRVRFNQVMAVRRYAEEHEEVQEHAPAKNDDTYEIAKNEDGPALLSFVTSSLITAMASKKVVDGDGVLAEVRRCLRSHNGRAENEEAANKLMDGSLTEWMVLNGVYLKVQGMMEQVKERGYAGLLPSTIKVTPAFLPALQYMQKLVHAAGVQLITRRSQGASNFHVNKVEAPTCSLVHSQPCQA</sequence>
<name>A0A7S4NET9_GUITH</name>
<proteinExistence type="predicted"/>
<evidence type="ECO:0000313" key="1">
    <source>
        <dbReference type="EMBL" id="CAE2284467.1"/>
    </source>
</evidence>
<dbReference type="AlphaFoldDB" id="A0A7S4NET9"/>
<accession>A0A7S4NET9</accession>
<gene>
    <name evidence="1" type="ORF">GTHE00462_LOCUS9747</name>
</gene>
<organism evidence="1">
    <name type="scientific">Guillardia theta</name>
    <name type="common">Cryptophyte</name>
    <name type="synonym">Cryptomonas phi</name>
    <dbReference type="NCBI Taxonomy" id="55529"/>
    <lineage>
        <taxon>Eukaryota</taxon>
        <taxon>Cryptophyceae</taxon>
        <taxon>Pyrenomonadales</taxon>
        <taxon>Geminigeraceae</taxon>
        <taxon>Guillardia</taxon>
    </lineage>
</organism>
<reference evidence="1" key="1">
    <citation type="submission" date="2021-01" db="EMBL/GenBank/DDBJ databases">
        <authorList>
            <person name="Corre E."/>
            <person name="Pelletier E."/>
            <person name="Niang G."/>
            <person name="Scheremetjew M."/>
            <person name="Finn R."/>
            <person name="Kale V."/>
            <person name="Holt S."/>
            <person name="Cochrane G."/>
            <person name="Meng A."/>
            <person name="Brown T."/>
            <person name="Cohen L."/>
        </authorList>
    </citation>
    <scope>NUCLEOTIDE SEQUENCE</scope>
    <source>
        <strain evidence="1">CCMP 2712</strain>
    </source>
</reference>